<protein>
    <recommendedName>
        <fullName evidence="2">DNA-directed RNA polymerases I and III subunit RPAC1</fullName>
    </recommendedName>
</protein>
<dbReference type="PANTHER" id="PTHR11800:SF13">
    <property type="entry name" value="DNA-DIRECTED RNA POLYMERASES I AND III SUBUNIT RPAC1"/>
    <property type="match status" value="1"/>
</dbReference>
<evidence type="ECO:0000256" key="1">
    <source>
        <dbReference type="ARBA" id="ARBA00004123"/>
    </source>
</evidence>
<dbReference type="InterPro" id="IPR050518">
    <property type="entry name" value="Rpo3/RPB3_RNA_Pol_subunit"/>
</dbReference>
<evidence type="ECO:0000256" key="6">
    <source>
        <dbReference type="ARBA" id="ARBA00025804"/>
    </source>
</evidence>
<keyword evidence="3" id="KW-0240">DNA-directed RNA polymerase</keyword>
<keyword evidence="11" id="KW-1185">Reference proteome</keyword>
<dbReference type="HAMAP" id="MF_00320">
    <property type="entry name" value="RNApol_arch_Rpo3"/>
    <property type="match status" value="1"/>
</dbReference>
<evidence type="ECO:0000256" key="2">
    <source>
        <dbReference type="ARBA" id="ARBA00022083"/>
    </source>
</evidence>
<proteinExistence type="inferred from homology"/>
<evidence type="ECO:0000313" key="11">
    <source>
        <dbReference type="Proteomes" id="UP000835052"/>
    </source>
</evidence>
<comment type="similarity">
    <text evidence="6">Belongs to the archaeal Rpo3/eukaryotic RPB3 RNA polymerase subunit family.</text>
</comment>
<evidence type="ECO:0000256" key="8">
    <source>
        <dbReference type="SAM" id="MobiDB-lite"/>
    </source>
</evidence>
<dbReference type="AlphaFoldDB" id="A0A8S1HF73"/>
<dbReference type="InterPro" id="IPR011263">
    <property type="entry name" value="DNA-dir_RNA_pol_RpoA/D/Rpb3"/>
</dbReference>
<dbReference type="GO" id="GO:0005736">
    <property type="term" value="C:RNA polymerase I complex"/>
    <property type="evidence" value="ECO:0007669"/>
    <property type="project" value="TreeGrafter"/>
</dbReference>
<dbReference type="Pfam" id="PF01193">
    <property type="entry name" value="RNA_pol_L"/>
    <property type="match status" value="1"/>
</dbReference>
<dbReference type="SUPFAM" id="SSF56553">
    <property type="entry name" value="Insert subdomain of RNA polymerase alpha subunit"/>
    <property type="match status" value="1"/>
</dbReference>
<dbReference type="Proteomes" id="UP000835052">
    <property type="component" value="Unassembled WGS sequence"/>
</dbReference>
<evidence type="ECO:0000256" key="3">
    <source>
        <dbReference type="ARBA" id="ARBA00022478"/>
    </source>
</evidence>
<dbReference type="OrthoDB" id="3784at2759"/>
<evidence type="ECO:0000256" key="5">
    <source>
        <dbReference type="ARBA" id="ARBA00023242"/>
    </source>
</evidence>
<dbReference type="InterPro" id="IPR036603">
    <property type="entry name" value="RBP11-like"/>
</dbReference>
<comment type="caution">
    <text evidence="10">The sequence shown here is derived from an EMBL/GenBank/DDBJ whole genome shotgun (WGS) entry which is preliminary data.</text>
</comment>
<gene>
    <name evidence="10" type="ORF">CAUJ_LOCUS9804</name>
</gene>
<dbReference type="SMART" id="SM00662">
    <property type="entry name" value="RPOLD"/>
    <property type="match status" value="1"/>
</dbReference>
<dbReference type="SUPFAM" id="SSF55257">
    <property type="entry name" value="RBP11-like subunits of RNA polymerase"/>
    <property type="match status" value="1"/>
</dbReference>
<comment type="subcellular location">
    <subcellularLocation>
        <location evidence="1">Nucleus</location>
    </subcellularLocation>
</comment>
<feature type="domain" description="DNA-directed RNA polymerase RpoA/D/Rpb3-type" evidence="9">
    <location>
        <begin position="71"/>
        <end position="363"/>
    </location>
</feature>
<reference evidence="10" key="1">
    <citation type="submission" date="2020-10" db="EMBL/GenBank/DDBJ databases">
        <authorList>
            <person name="Kikuchi T."/>
        </authorList>
    </citation>
    <scope>NUCLEOTIDE SEQUENCE</scope>
    <source>
        <strain evidence="10">NKZ352</strain>
    </source>
</reference>
<dbReference type="GO" id="GO:0006351">
    <property type="term" value="P:DNA-templated transcription"/>
    <property type="evidence" value="ECO:0007669"/>
    <property type="project" value="InterPro"/>
</dbReference>
<keyword evidence="7" id="KW-0175">Coiled coil</keyword>
<dbReference type="InterPro" id="IPR022842">
    <property type="entry name" value="RNAP_Rpo3/Rpb3/RPAC1"/>
</dbReference>
<dbReference type="FunFam" id="2.170.120.12:FF:000003">
    <property type="entry name" value="Dna-directed rna polymerases i and iii subunit"/>
    <property type="match status" value="1"/>
</dbReference>
<dbReference type="Gene3D" id="3.30.1360.10">
    <property type="entry name" value="RNA polymerase, RBP11-like subunit"/>
    <property type="match status" value="1"/>
</dbReference>
<dbReference type="GO" id="GO:0003899">
    <property type="term" value="F:DNA-directed RNA polymerase activity"/>
    <property type="evidence" value="ECO:0007669"/>
    <property type="project" value="InterPro"/>
</dbReference>
<feature type="compositionally biased region" description="Low complexity" evidence="8">
    <location>
        <begin position="521"/>
        <end position="533"/>
    </location>
</feature>
<feature type="region of interest" description="Disordered" evidence="8">
    <location>
        <begin position="507"/>
        <end position="548"/>
    </location>
</feature>
<feature type="compositionally biased region" description="Polar residues" evidence="8">
    <location>
        <begin position="536"/>
        <end position="548"/>
    </location>
</feature>
<dbReference type="GO" id="GO:0046983">
    <property type="term" value="F:protein dimerization activity"/>
    <property type="evidence" value="ECO:0007669"/>
    <property type="project" value="InterPro"/>
</dbReference>
<name>A0A8S1HF73_9PELO</name>
<dbReference type="InterPro" id="IPR011262">
    <property type="entry name" value="DNA-dir_RNA_pol_insert"/>
</dbReference>
<dbReference type="CDD" id="cd07032">
    <property type="entry name" value="RNAP_I_II_AC40"/>
    <property type="match status" value="1"/>
</dbReference>
<organism evidence="10 11">
    <name type="scientific">Caenorhabditis auriculariae</name>
    <dbReference type="NCBI Taxonomy" id="2777116"/>
    <lineage>
        <taxon>Eukaryota</taxon>
        <taxon>Metazoa</taxon>
        <taxon>Ecdysozoa</taxon>
        <taxon>Nematoda</taxon>
        <taxon>Chromadorea</taxon>
        <taxon>Rhabditida</taxon>
        <taxon>Rhabditina</taxon>
        <taxon>Rhabditomorpha</taxon>
        <taxon>Rhabditoidea</taxon>
        <taxon>Rhabditidae</taxon>
        <taxon>Peloderinae</taxon>
        <taxon>Caenorhabditis</taxon>
    </lineage>
</organism>
<keyword evidence="5" id="KW-0539">Nucleus</keyword>
<dbReference type="InterPro" id="IPR010754">
    <property type="entry name" value="OPA3-like"/>
</dbReference>
<evidence type="ECO:0000256" key="4">
    <source>
        <dbReference type="ARBA" id="ARBA00023163"/>
    </source>
</evidence>
<dbReference type="Pfam" id="PF07047">
    <property type="entry name" value="OPA3"/>
    <property type="match status" value="1"/>
</dbReference>
<dbReference type="NCBIfam" id="NF001988">
    <property type="entry name" value="PRK00783.1"/>
    <property type="match status" value="1"/>
</dbReference>
<sequence>MVFPSKRKSTASASSVTVPSNEIEMKEEFVLNTYDESTDYVPLIDGKPFDVDEYCKNLKLEIVNESEDKMTLEFDLLCVEAPIANALRRILIAEVPTMAFEKIYLYQNTSVIQDEVLCHRLGLLPLKVDPRKFLPPLEKVVGVNENGVDCEEEPEADPRRNVVFKFHVTCTKNRNAASTATDPKQLYHNSSVYSRSFIWQPVGTQEKEFAKNKPRIVHDEILVAKLRPGQEIEASCHAVKGIGRDHAKFSPVATASYRLLPTIRILREVSGEAAHRLKDCFSEGVIEVVKKGGKEVAVVKDARRDTCSRNVFRHEDLASAVQLGKNKQHFIFSIESTGALKAEELVEEACKVMETKCQSLRKQFFLIAARQVSKPIADAVIRYGKDHPLFRNKLLIPIGRGLVRMTTRMRMKGLGLGEPVGTVQISEAAALEQASDFVQQLVLFSYSVGVFAGYYFYTKLTSPETLKIEDFEKYREQQEQAVKELRLQLEMLEQRLAAQNKRSFFSIGSSSQSETKPKTDPPVTTSVVTPAAAESPVTQPKKGSSRFQRISSLPIDDAARIILDEEEYLVVRSGSSIGIEKASTHARRGFPLRFRPPPRKPPTSVLRCFEDALDAVRRRAPDHGGAEEETKKRKMRHLCRSAHPRNKFLAEEPLPTFVFVFVPSGLLVPDCRQIASKLISFF</sequence>
<dbReference type="GO" id="GO:0005666">
    <property type="term" value="C:RNA polymerase III complex"/>
    <property type="evidence" value="ECO:0007669"/>
    <property type="project" value="TreeGrafter"/>
</dbReference>
<keyword evidence="4" id="KW-0804">Transcription</keyword>
<dbReference type="EMBL" id="CAJGYM010000039">
    <property type="protein sequence ID" value="CAD6193885.1"/>
    <property type="molecule type" value="Genomic_DNA"/>
</dbReference>
<evidence type="ECO:0000259" key="9">
    <source>
        <dbReference type="SMART" id="SM00662"/>
    </source>
</evidence>
<dbReference type="Gene3D" id="2.170.120.12">
    <property type="entry name" value="DNA-directed RNA polymerase, insert domain"/>
    <property type="match status" value="1"/>
</dbReference>
<dbReference type="Pfam" id="PF01000">
    <property type="entry name" value="RNA_pol_A_bac"/>
    <property type="match status" value="1"/>
</dbReference>
<feature type="coiled-coil region" evidence="7">
    <location>
        <begin position="468"/>
        <end position="502"/>
    </location>
</feature>
<dbReference type="PANTHER" id="PTHR11800">
    <property type="entry name" value="DNA-DIRECTED RNA POLYMERASE"/>
    <property type="match status" value="1"/>
</dbReference>
<evidence type="ECO:0000313" key="10">
    <source>
        <dbReference type="EMBL" id="CAD6193885.1"/>
    </source>
</evidence>
<dbReference type="InterPro" id="IPR036643">
    <property type="entry name" value="RNApol_insert_sf"/>
</dbReference>
<accession>A0A8S1HF73</accession>
<dbReference type="InterPro" id="IPR033901">
    <property type="entry name" value="RNAPI/III_AC40"/>
</dbReference>
<evidence type="ECO:0000256" key="7">
    <source>
        <dbReference type="SAM" id="Coils"/>
    </source>
</evidence>